<organism evidence="2">
    <name type="scientific">Rhodopseudomonas palustris (strain BisA53)</name>
    <dbReference type="NCBI Taxonomy" id="316055"/>
    <lineage>
        <taxon>Bacteria</taxon>
        <taxon>Pseudomonadati</taxon>
        <taxon>Pseudomonadota</taxon>
        <taxon>Alphaproteobacteria</taxon>
        <taxon>Hyphomicrobiales</taxon>
        <taxon>Nitrobacteraceae</taxon>
        <taxon>Rhodopseudomonas</taxon>
    </lineage>
</organism>
<dbReference type="eggNOG" id="ENOG5032213">
    <property type="taxonomic scope" value="Bacteria"/>
</dbReference>
<reference evidence="2" key="1">
    <citation type="submission" date="2006-09" db="EMBL/GenBank/DDBJ databases">
        <title>Complete sequence of Rhodopseudomonas palustris BisA53.</title>
        <authorList>
            <consortium name="US DOE Joint Genome Institute"/>
            <person name="Copeland A."/>
            <person name="Lucas S."/>
            <person name="Lapidus A."/>
            <person name="Barry K."/>
            <person name="Detter J.C."/>
            <person name="Glavina del Rio T."/>
            <person name="Hammon N."/>
            <person name="Israni S."/>
            <person name="Dalin E."/>
            <person name="Tice H."/>
            <person name="Pitluck S."/>
            <person name="Chain P."/>
            <person name="Malfatti S."/>
            <person name="Shin M."/>
            <person name="Vergez L."/>
            <person name="Schmutz J."/>
            <person name="Larimer F."/>
            <person name="Land M."/>
            <person name="Hauser L."/>
            <person name="Pelletier D.A."/>
            <person name="Kyrpides N."/>
            <person name="Kim E."/>
            <person name="Harwood C.S."/>
            <person name="Oda Y."/>
            <person name="Richardson P."/>
        </authorList>
    </citation>
    <scope>NUCLEOTIDE SEQUENCE [LARGE SCALE GENOMIC DNA]</scope>
    <source>
        <strain evidence="2">BisA53</strain>
    </source>
</reference>
<dbReference type="AlphaFoldDB" id="Q07LW7"/>
<gene>
    <name evidence="2" type="ordered locus">RPE_3131</name>
</gene>
<dbReference type="EMBL" id="CP000463">
    <property type="protein sequence ID" value="ABJ07067.1"/>
    <property type="molecule type" value="Genomic_DNA"/>
</dbReference>
<feature type="region of interest" description="Disordered" evidence="1">
    <location>
        <begin position="174"/>
        <end position="205"/>
    </location>
</feature>
<dbReference type="STRING" id="316055.RPE_3131"/>
<sequence>MSTMRLRVRHLGHAVWTALRAARGGLLLFVLVAALAGAATLIAAMIQTGRRNAVIAQLAEGRDVAVDPATAPDALLLARHHFLIVHDRLDDAQIFAEIAMPRTAPQVRAQLLYNLGNARVRQAFAYIENADLDRAASAIGLAKANFRQALGLEPQNWNLKHNLDVAQRLVRDLPRDAASDDDEPPPSDKAKPLWSDLPGLPRGLP</sequence>
<evidence type="ECO:0000313" key="2">
    <source>
        <dbReference type="EMBL" id="ABJ07067.1"/>
    </source>
</evidence>
<dbReference type="KEGG" id="rpe:RPE_3131"/>
<evidence type="ECO:0000256" key="1">
    <source>
        <dbReference type="SAM" id="MobiDB-lite"/>
    </source>
</evidence>
<protein>
    <recommendedName>
        <fullName evidence="3">MxaK protein</fullName>
    </recommendedName>
</protein>
<dbReference type="OrthoDB" id="5567017at2"/>
<evidence type="ECO:0008006" key="3">
    <source>
        <dbReference type="Google" id="ProtNLM"/>
    </source>
</evidence>
<proteinExistence type="predicted"/>
<accession>Q07LW7</accession>
<dbReference type="HOGENOM" id="CLU_114479_0_0_5"/>
<name>Q07LW7_RHOP5</name>